<keyword evidence="2" id="KW-1185">Reference proteome</keyword>
<gene>
    <name evidence="1" type="ORF">ATANTOWER_010529</name>
</gene>
<protein>
    <submittedName>
        <fullName evidence="1">Uncharacterized protein</fullName>
    </submittedName>
</protein>
<evidence type="ECO:0000313" key="1">
    <source>
        <dbReference type="EMBL" id="MED6234968.1"/>
    </source>
</evidence>
<proteinExistence type="predicted"/>
<reference evidence="1 2" key="1">
    <citation type="submission" date="2021-07" db="EMBL/GenBank/DDBJ databases">
        <authorList>
            <person name="Palmer J.M."/>
        </authorList>
    </citation>
    <scope>NUCLEOTIDE SEQUENCE [LARGE SCALE GENOMIC DNA]</scope>
    <source>
        <strain evidence="1 2">AT_MEX2019</strain>
        <tissue evidence="1">Muscle</tissue>
    </source>
</reference>
<sequence length="108" mass="12691">SVGFTPTSSSVCFCSREMVVLLDVSPVLHWRLKHSKLIQNNYEHQPPAGVLRRFIKCFRLIMFLHHIKHKARRNRKRNIIRQHGQKTEHLEVKVQVSRHHPTQLLTGA</sequence>
<name>A0ABU7AAW8_9TELE</name>
<evidence type="ECO:0000313" key="2">
    <source>
        <dbReference type="Proteomes" id="UP001345963"/>
    </source>
</evidence>
<accession>A0ABU7AAW8</accession>
<feature type="non-terminal residue" evidence="1">
    <location>
        <position position="1"/>
    </location>
</feature>
<organism evidence="1 2">
    <name type="scientific">Ataeniobius toweri</name>
    <dbReference type="NCBI Taxonomy" id="208326"/>
    <lineage>
        <taxon>Eukaryota</taxon>
        <taxon>Metazoa</taxon>
        <taxon>Chordata</taxon>
        <taxon>Craniata</taxon>
        <taxon>Vertebrata</taxon>
        <taxon>Euteleostomi</taxon>
        <taxon>Actinopterygii</taxon>
        <taxon>Neopterygii</taxon>
        <taxon>Teleostei</taxon>
        <taxon>Neoteleostei</taxon>
        <taxon>Acanthomorphata</taxon>
        <taxon>Ovalentaria</taxon>
        <taxon>Atherinomorphae</taxon>
        <taxon>Cyprinodontiformes</taxon>
        <taxon>Goodeidae</taxon>
        <taxon>Ataeniobius</taxon>
    </lineage>
</organism>
<comment type="caution">
    <text evidence="1">The sequence shown here is derived from an EMBL/GenBank/DDBJ whole genome shotgun (WGS) entry which is preliminary data.</text>
</comment>
<dbReference type="EMBL" id="JAHUTI010010069">
    <property type="protein sequence ID" value="MED6234968.1"/>
    <property type="molecule type" value="Genomic_DNA"/>
</dbReference>
<dbReference type="Proteomes" id="UP001345963">
    <property type="component" value="Unassembled WGS sequence"/>
</dbReference>